<protein>
    <recommendedName>
        <fullName evidence="2">NOTCH1 EGF-like calcium-binding domain-containing protein</fullName>
    </recommendedName>
</protein>
<dbReference type="EMBL" id="OZ035835">
    <property type="protein sequence ID" value="CAL1577408.1"/>
    <property type="molecule type" value="Genomic_DNA"/>
</dbReference>
<evidence type="ECO:0000259" key="2">
    <source>
        <dbReference type="Pfam" id="PF07645"/>
    </source>
</evidence>
<keyword evidence="1" id="KW-1015">Disulfide bond</keyword>
<dbReference type="Pfam" id="PF07645">
    <property type="entry name" value="EGF_CA"/>
    <property type="match status" value="1"/>
</dbReference>
<dbReference type="GO" id="GO:0005509">
    <property type="term" value="F:calcium ion binding"/>
    <property type="evidence" value="ECO:0007669"/>
    <property type="project" value="InterPro"/>
</dbReference>
<gene>
    <name evidence="3" type="ORF">KC01_LOCUS8761</name>
</gene>
<dbReference type="InterPro" id="IPR018097">
    <property type="entry name" value="EGF_Ca-bd_CS"/>
</dbReference>
<dbReference type="GO" id="GO:0032502">
    <property type="term" value="P:developmental process"/>
    <property type="evidence" value="ECO:0007669"/>
    <property type="project" value="UniProtKB-ARBA"/>
</dbReference>
<dbReference type="Proteomes" id="UP001497482">
    <property type="component" value="Chromosome 13"/>
</dbReference>
<organism evidence="3 4">
    <name type="scientific">Knipowitschia caucasica</name>
    <name type="common">Caucasian dwarf goby</name>
    <name type="synonym">Pomatoschistus caucasicus</name>
    <dbReference type="NCBI Taxonomy" id="637954"/>
    <lineage>
        <taxon>Eukaryota</taxon>
        <taxon>Metazoa</taxon>
        <taxon>Chordata</taxon>
        <taxon>Craniata</taxon>
        <taxon>Vertebrata</taxon>
        <taxon>Euteleostomi</taxon>
        <taxon>Actinopterygii</taxon>
        <taxon>Neopterygii</taxon>
        <taxon>Teleostei</taxon>
        <taxon>Neoteleostei</taxon>
        <taxon>Acanthomorphata</taxon>
        <taxon>Gobiaria</taxon>
        <taxon>Gobiiformes</taxon>
        <taxon>Gobioidei</taxon>
        <taxon>Gobiidae</taxon>
        <taxon>Gobiinae</taxon>
        <taxon>Knipowitschia</taxon>
    </lineage>
</organism>
<feature type="domain" description="NOTCH1 EGF-like calcium-binding" evidence="2">
    <location>
        <begin position="90"/>
        <end position="117"/>
    </location>
</feature>
<evidence type="ECO:0000313" key="3">
    <source>
        <dbReference type="EMBL" id="CAL1577408.1"/>
    </source>
</evidence>
<name>A0AAV2JI88_KNICA</name>
<sequence>MFTIPSSPPPWHTLVPLRWMLHFREIQAAQGQPQIRRYSRGIGAWFNMLGICVCLCALFTHVLSQEAEEPISYTCTEGYEYDSVREQCRDIDECALLDDACKGGMQCINHFGGYLCLPKNAVIYISKEATDVVSEVGPPVVPVAPVQPQPPRVFPGGRGGSQGTRTVHCTPGFIADDQNLCRGNLQMQHQAGKKEKSNLKQSVAMASLL</sequence>
<keyword evidence="4" id="KW-1185">Reference proteome</keyword>
<evidence type="ECO:0000313" key="4">
    <source>
        <dbReference type="Proteomes" id="UP001497482"/>
    </source>
</evidence>
<dbReference type="PROSITE" id="PS01187">
    <property type="entry name" value="EGF_CA"/>
    <property type="match status" value="1"/>
</dbReference>
<accession>A0AAV2JI88</accession>
<dbReference type="InterPro" id="IPR049883">
    <property type="entry name" value="NOTCH1_EGF-like"/>
</dbReference>
<dbReference type="AlphaFoldDB" id="A0AAV2JI88"/>
<dbReference type="Gene3D" id="2.10.25.10">
    <property type="entry name" value="Laminin"/>
    <property type="match status" value="1"/>
</dbReference>
<reference evidence="3 4" key="1">
    <citation type="submission" date="2024-04" db="EMBL/GenBank/DDBJ databases">
        <authorList>
            <person name="Waldvogel A.-M."/>
            <person name="Schoenle A."/>
        </authorList>
    </citation>
    <scope>NUCLEOTIDE SEQUENCE [LARGE SCALE GENOMIC DNA]</scope>
</reference>
<dbReference type="CDD" id="cd00054">
    <property type="entry name" value="EGF_CA"/>
    <property type="match status" value="1"/>
</dbReference>
<proteinExistence type="predicted"/>
<evidence type="ECO:0000256" key="1">
    <source>
        <dbReference type="ARBA" id="ARBA00023157"/>
    </source>
</evidence>